<reference evidence="2 3" key="1">
    <citation type="journal article" date="2020" name="Microb. Ecol.">
        <title>Ecogenomics of the Marine Benthic Filamentous Cyanobacterium Adonisia.</title>
        <authorList>
            <person name="Walter J.M."/>
            <person name="Coutinho F.H."/>
            <person name="Leomil L."/>
            <person name="Hargreaves P.I."/>
            <person name="Campeao M.E."/>
            <person name="Vieira V.V."/>
            <person name="Silva B.S."/>
            <person name="Fistarol G.O."/>
            <person name="Salomon P.S."/>
            <person name="Sawabe T."/>
            <person name="Mino S."/>
            <person name="Hosokawa M."/>
            <person name="Miyashita H."/>
            <person name="Maruyama F."/>
            <person name="van Verk M.C."/>
            <person name="Dutilh B.E."/>
            <person name="Thompson C.C."/>
            <person name="Thompson F.L."/>
        </authorList>
    </citation>
    <scope>NUCLEOTIDE SEQUENCE [LARGE SCALE GENOMIC DNA]</scope>
    <source>
        <strain evidence="2 3">CCMR0081</strain>
    </source>
</reference>
<organism evidence="2 3">
    <name type="scientific">Adonisia turfae CCMR0081</name>
    <dbReference type="NCBI Taxonomy" id="2292702"/>
    <lineage>
        <taxon>Bacteria</taxon>
        <taxon>Bacillati</taxon>
        <taxon>Cyanobacteriota</taxon>
        <taxon>Adonisia</taxon>
        <taxon>Adonisia turfae</taxon>
    </lineage>
</organism>
<keyword evidence="1" id="KW-0812">Transmembrane</keyword>
<sequence length="61" mass="7061">MRNRTLPLKAGLAIAGLTYCQIFAHMEINPFLKNYLVLVPIQLGVLMYFGYMHWSGKYKQP</sequence>
<dbReference type="RefSeq" id="WP_163703063.1">
    <property type="nucleotide sequence ID" value="NZ_QXHD01000004.1"/>
</dbReference>
<dbReference type="Proteomes" id="UP000481033">
    <property type="component" value="Unassembled WGS sequence"/>
</dbReference>
<evidence type="ECO:0000313" key="2">
    <source>
        <dbReference type="EMBL" id="NEZ60682.1"/>
    </source>
</evidence>
<proteinExistence type="predicted"/>
<accession>A0A6M0RY92</accession>
<name>A0A6M0RY92_9CYAN</name>
<keyword evidence="1" id="KW-1133">Transmembrane helix</keyword>
<keyword evidence="1" id="KW-0472">Membrane</keyword>
<dbReference type="AlphaFoldDB" id="A0A6M0RY92"/>
<dbReference type="EMBL" id="QXHD01000004">
    <property type="protein sequence ID" value="NEZ60682.1"/>
    <property type="molecule type" value="Genomic_DNA"/>
</dbReference>
<protein>
    <submittedName>
        <fullName evidence="2">Uncharacterized protein</fullName>
    </submittedName>
</protein>
<keyword evidence="3" id="KW-1185">Reference proteome</keyword>
<feature type="transmembrane region" description="Helical" evidence="1">
    <location>
        <begin position="36"/>
        <end position="54"/>
    </location>
</feature>
<evidence type="ECO:0000313" key="3">
    <source>
        <dbReference type="Proteomes" id="UP000481033"/>
    </source>
</evidence>
<gene>
    <name evidence="2" type="ORF">DXZ20_34595</name>
</gene>
<comment type="caution">
    <text evidence="2">The sequence shown here is derived from an EMBL/GenBank/DDBJ whole genome shotgun (WGS) entry which is preliminary data.</text>
</comment>
<evidence type="ECO:0000256" key="1">
    <source>
        <dbReference type="SAM" id="Phobius"/>
    </source>
</evidence>